<dbReference type="EC" id="1.1.99.2" evidence="7"/>
<evidence type="ECO:0000259" key="9">
    <source>
        <dbReference type="Pfam" id="PF01266"/>
    </source>
</evidence>
<reference evidence="10 11" key="1">
    <citation type="submission" date="2016-07" db="EMBL/GenBank/DDBJ databases">
        <title>Pervasive Adenine N6-methylation of Active Genes in Fungi.</title>
        <authorList>
            <consortium name="DOE Joint Genome Institute"/>
            <person name="Mondo S.J."/>
            <person name="Dannebaum R.O."/>
            <person name="Kuo R.C."/>
            <person name="Labutti K."/>
            <person name="Haridas S."/>
            <person name="Kuo A."/>
            <person name="Salamov A."/>
            <person name="Ahrendt S.R."/>
            <person name="Lipzen A."/>
            <person name="Sullivan W."/>
            <person name="Andreopoulos W.B."/>
            <person name="Clum A."/>
            <person name="Lindquist E."/>
            <person name="Daum C."/>
            <person name="Ramamoorthy G.K."/>
            <person name="Gryganskyi A."/>
            <person name="Culley D."/>
            <person name="Magnuson J.K."/>
            <person name="James T.Y."/>
            <person name="O'Malley M.A."/>
            <person name="Stajich J.E."/>
            <person name="Spatafora J.W."/>
            <person name="Visel A."/>
            <person name="Grigoriev I.V."/>
        </authorList>
    </citation>
    <scope>NUCLEOTIDE SEQUENCE [LARGE SCALE GENOMIC DNA]</scope>
    <source>
        <strain evidence="10 11">NRRL 2496</strain>
    </source>
</reference>
<gene>
    <name evidence="10" type="ORF">BCR43DRAFT_529068</name>
</gene>
<dbReference type="InParanoid" id="A0A1X2HVE3"/>
<comment type="similarity">
    <text evidence="6">Belongs to the L2HGDH family.</text>
</comment>
<protein>
    <recommendedName>
        <fullName evidence="8">L-2-hydroxyglutarate dehydrogenase, mitochondrial</fullName>
        <ecNumber evidence="7">1.1.99.2</ecNumber>
    </recommendedName>
</protein>
<comment type="caution">
    <text evidence="10">The sequence shown here is derived from an EMBL/GenBank/DDBJ whole genome shotgun (WGS) entry which is preliminary data.</text>
</comment>
<dbReference type="InterPro" id="IPR006076">
    <property type="entry name" value="FAD-dep_OxRdtase"/>
</dbReference>
<evidence type="ECO:0000256" key="8">
    <source>
        <dbReference type="ARBA" id="ARBA00041137"/>
    </source>
</evidence>
<dbReference type="Pfam" id="PF01266">
    <property type="entry name" value="DAO"/>
    <property type="match status" value="1"/>
</dbReference>
<dbReference type="OrthoDB" id="498204at2759"/>
<dbReference type="PANTHER" id="PTHR43104">
    <property type="entry name" value="L-2-HYDROXYGLUTARATE DEHYDROGENASE, MITOCHONDRIAL"/>
    <property type="match status" value="1"/>
</dbReference>
<proteinExistence type="inferred from homology"/>
<dbReference type="SUPFAM" id="SSF51905">
    <property type="entry name" value="FAD/NAD(P)-binding domain"/>
    <property type="match status" value="1"/>
</dbReference>
<dbReference type="AlphaFoldDB" id="A0A1X2HVE3"/>
<evidence type="ECO:0000256" key="6">
    <source>
        <dbReference type="ARBA" id="ARBA00037941"/>
    </source>
</evidence>
<dbReference type="EMBL" id="MCGN01000001">
    <property type="protein sequence ID" value="ORZ03565.1"/>
    <property type="molecule type" value="Genomic_DNA"/>
</dbReference>
<keyword evidence="4" id="KW-0560">Oxidoreductase</keyword>
<comment type="cofactor">
    <cofactor evidence="1">
        <name>FAD</name>
        <dbReference type="ChEBI" id="CHEBI:57692"/>
    </cofactor>
</comment>
<dbReference type="STRING" id="13706.A0A1X2HVE3"/>
<dbReference type="GO" id="GO:0047545">
    <property type="term" value="F:(S)-2-hydroxyglutarate dehydrogenase activity"/>
    <property type="evidence" value="ECO:0007669"/>
    <property type="project" value="UniProtKB-EC"/>
</dbReference>
<sequence length="368" mass="40035">MTIDNLVIGAGVVGLAIGEKLTRARSNETTFVIDKHSRCGEETSSRNSEVIHAGIYYPPDSLKTRLCIQGNRMLYAFCEKHAIPHKRVGKLVVAQSPDQESYLANLHQKAIGLGVETRLLTGQEARALEPNVTSHAALLSPSTGIVDTHSLMDCLEQRILDQGGDVGLCTALVGLESAPGGYLVDLVTQPDQRTRVLAKRVFNAAGLHADKVANHIIPGRYKLHYARGHYYAYRGPSLGIQRLVYPCPRPNLAGLGTHLTLDMAGKIKFGPDVHYVDNPNDYNIPDDPAEAAAFAAAVQDFLPSVRAEQLHPDYAGIRPKLAGPGEPFRDFVITEEPDHKNLFTLIGIESPGLTSSLAIAEYVHNLIE</sequence>
<evidence type="ECO:0000256" key="3">
    <source>
        <dbReference type="ARBA" id="ARBA00022827"/>
    </source>
</evidence>
<dbReference type="Gene3D" id="3.30.9.10">
    <property type="entry name" value="D-Amino Acid Oxidase, subunit A, domain 2"/>
    <property type="match status" value="1"/>
</dbReference>
<evidence type="ECO:0000256" key="2">
    <source>
        <dbReference type="ARBA" id="ARBA00022630"/>
    </source>
</evidence>
<dbReference type="InterPro" id="IPR036188">
    <property type="entry name" value="FAD/NAD-bd_sf"/>
</dbReference>
<keyword evidence="2" id="KW-0285">Flavoprotein</keyword>
<evidence type="ECO:0000313" key="11">
    <source>
        <dbReference type="Proteomes" id="UP000242180"/>
    </source>
</evidence>
<evidence type="ECO:0000256" key="5">
    <source>
        <dbReference type="ARBA" id="ARBA00036066"/>
    </source>
</evidence>
<dbReference type="Gene3D" id="3.50.50.60">
    <property type="entry name" value="FAD/NAD(P)-binding domain"/>
    <property type="match status" value="1"/>
</dbReference>
<accession>A0A1X2HVE3</accession>
<evidence type="ECO:0000256" key="1">
    <source>
        <dbReference type="ARBA" id="ARBA00001974"/>
    </source>
</evidence>
<dbReference type="OMA" id="GVHFTRM"/>
<evidence type="ECO:0000256" key="7">
    <source>
        <dbReference type="ARBA" id="ARBA00038878"/>
    </source>
</evidence>
<feature type="domain" description="FAD dependent oxidoreductase" evidence="9">
    <location>
        <begin position="6"/>
        <end position="363"/>
    </location>
</feature>
<evidence type="ECO:0000313" key="10">
    <source>
        <dbReference type="EMBL" id="ORZ03565.1"/>
    </source>
</evidence>
<organism evidence="10 11">
    <name type="scientific">Syncephalastrum racemosum</name>
    <name type="common">Filamentous fungus</name>
    <dbReference type="NCBI Taxonomy" id="13706"/>
    <lineage>
        <taxon>Eukaryota</taxon>
        <taxon>Fungi</taxon>
        <taxon>Fungi incertae sedis</taxon>
        <taxon>Mucoromycota</taxon>
        <taxon>Mucoromycotina</taxon>
        <taxon>Mucoromycetes</taxon>
        <taxon>Mucorales</taxon>
        <taxon>Syncephalastraceae</taxon>
        <taxon>Syncephalastrum</taxon>
    </lineage>
</organism>
<comment type="catalytic activity">
    <reaction evidence="5">
        <text>(S)-2-hydroxyglutarate + A = 2-oxoglutarate + AH2</text>
        <dbReference type="Rhea" id="RHEA:21252"/>
        <dbReference type="ChEBI" id="CHEBI:13193"/>
        <dbReference type="ChEBI" id="CHEBI:16782"/>
        <dbReference type="ChEBI" id="CHEBI:16810"/>
        <dbReference type="ChEBI" id="CHEBI:17499"/>
        <dbReference type="EC" id="1.1.99.2"/>
    </reaction>
</comment>
<dbReference type="Proteomes" id="UP000242180">
    <property type="component" value="Unassembled WGS sequence"/>
</dbReference>
<dbReference type="PANTHER" id="PTHR43104:SF4">
    <property type="entry name" value="L-2-HYDROXYGLUTARATE DEHYDROGENASE, MITOCHONDRIAL"/>
    <property type="match status" value="1"/>
</dbReference>
<keyword evidence="11" id="KW-1185">Reference proteome</keyword>
<evidence type="ECO:0000256" key="4">
    <source>
        <dbReference type="ARBA" id="ARBA00023002"/>
    </source>
</evidence>
<keyword evidence="3" id="KW-0274">FAD</keyword>
<name>A0A1X2HVE3_SYNRA</name>